<accession>A0A2H1WKH4</accession>
<keyword evidence="1" id="KW-0812">Transmembrane</keyword>
<feature type="transmembrane region" description="Helical" evidence="1">
    <location>
        <begin position="32"/>
        <end position="55"/>
    </location>
</feature>
<feature type="transmembrane region" description="Helical" evidence="1">
    <location>
        <begin position="67"/>
        <end position="89"/>
    </location>
</feature>
<keyword evidence="1" id="KW-1133">Transmembrane helix</keyword>
<gene>
    <name evidence="2" type="primary">SFRICE011303.2</name>
    <name evidence="2" type="ORF">SFRICE_011303.2</name>
</gene>
<name>A0A2H1WKH4_SPOFR</name>
<feature type="transmembrane region" description="Helical" evidence="1">
    <location>
        <begin position="118"/>
        <end position="138"/>
    </location>
</feature>
<organism evidence="2">
    <name type="scientific">Spodoptera frugiperda</name>
    <name type="common">Fall armyworm</name>
    <dbReference type="NCBI Taxonomy" id="7108"/>
    <lineage>
        <taxon>Eukaryota</taxon>
        <taxon>Metazoa</taxon>
        <taxon>Ecdysozoa</taxon>
        <taxon>Arthropoda</taxon>
        <taxon>Hexapoda</taxon>
        <taxon>Insecta</taxon>
        <taxon>Pterygota</taxon>
        <taxon>Neoptera</taxon>
        <taxon>Endopterygota</taxon>
        <taxon>Lepidoptera</taxon>
        <taxon>Glossata</taxon>
        <taxon>Ditrysia</taxon>
        <taxon>Noctuoidea</taxon>
        <taxon>Noctuidae</taxon>
        <taxon>Amphipyrinae</taxon>
        <taxon>Spodoptera</taxon>
    </lineage>
</organism>
<dbReference type="EMBL" id="ODYU01009277">
    <property type="protein sequence ID" value="SOQ53581.1"/>
    <property type="molecule type" value="Genomic_DNA"/>
</dbReference>
<reference evidence="2" key="1">
    <citation type="submission" date="2016-07" db="EMBL/GenBank/DDBJ databases">
        <authorList>
            <person name="Bretaudeau A."/>
        </authorList>
    </citation>
    <scope>NUCLEOTIDE SEQUENCE</scope>
    <source>
        <strain evidence="2">Rice</strain>
        <tissue evidence="2">Whole body</tissue>
    </source>
</reference>
<proteinExistence type="predicted"/>
<evidence type="ECO:0000256" key="1">
    <source>
        <dbReference type="SAM" id="Phobius"/>
    </source>
</evidence>
<evidence type="ECO:0000313" key="2">
    <source>
        <dbReference type="EMBL" id="SOQ53581.1"/>
    </source>
</evidence>
<dbReference type="AlphaFoldDB" id="A0A2H1WKH4"/>
<keyword evidence="1" id="KW-0472">Membrane</keyword>
<feature type="transmembrane region" description="Helical" evidence="1">
    <location>
        <begin position="300"/>
        <end position="320"/>
    </location>
</feature>
<feature type="transmembrane region" description="Helical" evidence="1">
    <location>
        <begin position="150"/>
        <end position="169"/>
    </location>
</feature>
<protein>
    <submittedName>
        <fullName evidence="2">SFRICE011303.2</fullName>
    </submittedName>
</protein>
<sequence length="324" mass="37817">MSQIKLLNYLMLLENLFGIYRSYTTQKKFKQYLIMFQIFLQTLCYSIFIGIKAYILLELNNFKRINLAYGFVTVTGHLSLVLFSLTAIYHSQAFKSYTESVNTVLGYFKHDKKLRKSLQITFFTCFSSIIIYVVFIAYRTSMLMKYISGHNVYVLNIILIIQSIIKISLMLEEVMLFFVIIIMVFPSKCLNFLMTVLQKNLDISISLDQRYDVNCEQIQEWVVLYQELLNGYQQFVDHTKSYSVRKSNPLPVIWQPSVIQPPCQPGNSMNTETKLIKDFLRLTKKSPLEIKLMSKTSTGIHLVPVLLMFIVNYAIVVLQFNHVI</sequence>
<feature type="transmembrane region" description="Helical" evidence="1">
    <location>
        <begin position="175"/>
        <end position="197"/>
    </location>
</feature>